<name>A0A1A8YMF5_PLAOA</name>
<sequence length="699" mass="80469">MCALYVNQGEKQFLSLKEGKFYVIHEMRGMHEMREMREMRGIHEMRETHETHEMRETHETHEMRETHETHEMRETHDIFTVHTRKSLVSGKGSAYTNAQVQRNMASTGNTRIYHLRAYRELRIVTLEKTSKFEEKEECIKIRILSNHALNKNEKNIPCTAEIFGKELIVDKDYHFGFNEKFSIYTFTGCIIQIKGKTLQEYESKNSTLKDYLSLSYILDAYRKLAKKKKTVGPRILITGNNNSGKSSVSMLLLNYALKSGFKPIYIETDTKCSCDKKELNKGPGIMSCFVYDNLSTIKFSLDYFFGYLDINEDINLYYHLNECISACIHLMLLNNMNHHTSNFKNNTDQEIIYSSGFILNVPSEADNKVIHSLIEIYNINIVVVIDNSFLHYSLKERYYNSQKETDSIEKVKWGGMRHDKTDMNGIHHETSDGYFYKHENGDNPLSCAGERIAASLPIIKHSNSSTGNAMGNGVVCGTGDATCEGNNVKTDNIIGCDSIDTGDNLKHEDPKEKSNGRRIEIVGMPKYEGVIPSDSNRLRYCRNLWFYNYFSKDISINNTTYKRSHILTIKYSSTKFVKLDTKLAVPLSALPADCRNIKRETVSVSLYNGNIKYLSNCILGVSYSKDFHYVHLMNIAAFVHVQNVKEIETEENITNEEKKDKHLDSQNDFFIEMLCPISITAKNIPPYFVIPGNLRQIKF</sequence>
<proteinExistence type="predicted"/>
<dbReference type="Gene3D" id="3.40.50.300">
    <property type="entry name" value="P-loop containing nucleotide triphosphate hydrolases"/>
    <property type="match status" value="1"/>
</dbReference>
<dbReference type="AlphaFoldDB" id="A0A1A8YMF5"/>
<accession>A0A1A8YMF5</accession>
<evidence type="ECO:0000259" key="4">
    <source>
        <dbReference type="Pfam" id="PF16573"/>
    </source>
</evidence>
<evidence type="ECO:0000259" key="5">
    <source>
        <dbReference type="Pfam" id="PF16575"/>
    </source>
</evidence>
<organism evidence="6 7">
    <name type="scientific">Plasmodium ovale wallikeri</name>
    <dbReference type="NCBI Taxonomy" id="864142"/>
    <lineage>
        <taxon>Eukaryota</taxon>
        <taxon>Sar</taxon>
        <taxon>Alveolata</taxon>
        <taxon>Apicomplexa</taxon>
        <taxon>Aconoidasida</taxon>
        <taxon>Haemosporida</taxon>
        <taxon>Plasmodiidae</taxon>
        <taxon>Plasmodium</taxon>
        <taxon>Plasmodium (Plasmodium)</taxon>
    </lineage>
</organism>
<dbReference type="Proteomes" id="UP000078550">
    <property type="component" value="Unassembled WGS sequence"/>
</dbReference>
<dbReference type="Pfam" id="PF16575">
    <property type="entry name" value="CLP1_P"/>
    <property type="match status" value="1"/>
</dbReference>
<dbReference type="Gene3D" id="2.60.120.1030">
    <property type="entry name" value="Clp1, DNA binding domain"/>
    <property type="match status" value="1"/>
</dbReference>
<dbReference type="InterPro" id="IPR032319">
    <property type="entry name" value="CLP1_P"/>
</dbReference>
<evidence type="ECO:0000256" key="2">
    <source>
        <dbReference type="ARBA" id="ARBA00022840"/>
    </source>
</evidence>
<dbReference type="GO" id="GO:0005634">
    <property type="term" value="C:nucleus"/>
    <property type="evidence" value="ECO:0007669"/>
    <property type="project" value="TreeGrafter"/>
</dbReference>
<feature type="domain" description="Clp1 N-terminal" evidence="4">
    <location>
        <begin position="159"/>
        <end position="224"/>
    </location>
</feature>
<dbReference type="Pfam" id="PF16573">
    <property type="entry name" value="CLP1_N"/>
    <property type="match status" value="1"/>
</dbReference>
<feature type="region of interest" description="Disordered" evidence="3">
    <location>
        <begin position="50"/>
        <end position="71"/>
    </location>
</feature>
<evidence type="ECO:0000256" key="3">
    <source>
        <dbReference type="SAM" id="MobiDB-lite"/>
    </source>
</evidence>
<dbReference type="PANTHER" id="PTHR12755:SF6">
    <property type="entry name" value="POLYRIBONUCLEOTIDE 5'-HYDROXYL-KINASE CLP1"/>
    <property type="match status" value="1"/>
</dbReference>
<dbReference type="PANTHER" id="PTHR12755">
    <property type="entry name" value="CLEAVAGE/POLYADENYLATION FACTOR IA SUBUNIT CLP1P"/>
    <property type="match status" value="1"/>
</dbReference>
<dbReference type="GO" id="GO:0005524">
    <property type="term" value="F:ATP binding"/>
    <property type="evidence" value="ECO:0007669"/>
    <property type="project" value="UniProtKB-KW"/>
</dbReference>
<protein>
    <submittedName>
        <fullName evidence="6">Clp1-related protein, putative</fullName>
    </submittedName>
</protein>
<keyword evidence="2" id="KW-0067">ATP-binding</keyword>
<feature type="domain" description="Clp1 P-loop" evidence="5">
    <location>
        <begin position="239"/>
        <end position="436"/>
    </location>
</feature>
<evidence type="ECO:0000256" key="1">
    <source>
        <dbReference type="ARBA" id="ARBA00022741"/>
    </source>
</evidence>
<evidence type="ECO:0000313" key="6">
    <source>
        <dbReference type="EMBL" id="SBT32696.1"/>
    </source>
</evidence>
<dbReference type="GO" id="GO:0051731">
    <property type="term" value="F:polynucleotide 5'-hydroxyl-kinase activity"/>
    <property type="evidence" value="ECO:0007669"/>
    <property type="project" value="InterPro"/>
</dbReference>
<reference evidence="7" key="1">
    <citation type="submission" date="2016-05" db="EMBL/GenBank/DDBJ databases">
        <authorList>
            <person name="Naeem Raeece"/>
        </authorList>
    </citation>
    <scope>NUCLEOTIDE SEQUENCE [LARGE SCALE GENOMIC DNA]</scope>
</reference>
<dbReference type="InterPro" id="IPR045116">
    <property type="entry name" value="Clp1/Grc3"/>
</dbReference>
<dbReference type="GO" id="GO:0006388">
    <property type="term" value="P:tRNA splicing, via endonucleolytic cleavage and ligation"/>
    <property type="evidence" value="ECO:0007669"/>
    <property type="project" value="TreeGrafter"/>
</dbReference>
<dbReference type="InterPro" id="IPR027417">
    <property type="entry name" value="P-loop_NTPase"/>
</dbReference>
<gene>
    <name evidence="6" type="ORF">POVWA2_011000</name>
</gene>
<dbReference type="InterPro" id="IPR032324">
    <property type="entry name" value="Clp1_N"/>
</dbReference>
<dbReference type="InterPro" id="IPR038239">
    <property type="entry name" value="Clp1_N_sf"/>
</dbReference>
<evidence type="ECO:0000313" key="7">
    <source>
        <dbReference type="Proteomes" id="UP000078550"/>
    </source>
</evidence>
<keyword evidence="1" id="KW-0547">Nucleotide-binding</keyword>
<dbReference type="SUPFAM" id="SSF52540">
    <property type="entry name" value="P-loop containing nucleoside triphosphate hydrolases"/>
    <property type="match status" value="1"/>
</dbReference>
<dbReference type="EMBL" id="FLRE01000041">
    <property type="protein sequence ID" value="SBT32696.1"/>
    <property type="molecule type" value="Genomic_DNA"/>
</dbReference>